<comment type="caution">
    <text evidence="1">The sequence shown here is derived from an EMBL/GenBank/DDBJ whole genome shotgun (WGS) entry which is preliminary data.</text>
</comment>
<organism evidence="1 2">
    <name type="scientific">Treponema vincentii ATCC 35580</name>
    <dbReference type="NCBI Taxonomy" id="596324"/>
    <lineage>
        <taxon>Bacteria</taxon>
        <taxon>Pseudomonadati</taxon>
        <taxon>Spirochaetota</taxon>
        <taxon>Spirochaetia</taxon>
        <taxon>Spirochaetales</taxon>
        <taxon>Treponemataceae</taxon>
        <taxon>Treponema</taxon>
    </lineage>
</organism>
<dbReference type="Proteomes" id="UP000004509">
    <property type="component" value="Unassembled WGS sequence"/>
</dbReference>
<gene>
    <name evidence="1" type="ORF">TREVI0001_1115</name>
</gene>
<dbReference type="STRING" id="596324.TREVI0001_1115"/>
<accession>C8PP52</accession>
<proteinExistence type="predicted"/>
<dbReference type="EMBL" id="ACYH01000026">
    <property type="protein sequence ID" value="EEV20814.1"/>
    <property type="molecule type" value="Genomic_DNA"/>
</dbReference>
<name>C8PP52_9SPIR</name>
<reference evidence="1 2" key="1">
    <citation type="submission" date="2009-07" db="EMBL/GenBank/DDBJ databases">
        <authorList>
            <person name="Madupu R."/>
            <person name="Sebastian Y."/>
            <person name="Durkin A.S."/>
            <person name="Torralba M."/>
            <person name="Methe B."/>
            <person name="Sutton G.G."/>
            <person name="Strausberg R.L."/>
            <person name="Nelson K.E."/>
        </authorList>
    </citation>
    <scope>NUCLEOTIDE SEQUENCE [LARGE SCALE GENOMIC DNA]</scope>
    <source>
        <strain evidence="1 2">ATCC 35580</strain>
    </source>
</reference>
<evidence type="ECO:0000313" key="2">
    <source>
        <dbReference type="Proteomes" id="UP000004509"/>
    </source>
</evidence>
<dbReference type="AlphaFoldDB" id="C8PP52"/>
<sequence>MNLDNTGRELNGLLAAMNFFKVREGLILTKDSHDLFVKEDKKITIMPAWDYFG</sequence>
<evidence type="ECO:0000313" key="1">
    <source>
        <dbReference type="EMBL" id="EEV20814.1"/>
    </source>
</evidence>
<protein>
    <submittedName>
        <fullName evidence="1">Uncharacterized protein</fullName>
    </submittedName>
</protein>